<evidence type="ECO:0000259" key="7">
    <source>
        <dbReference type="PROSITE" id="PS51380"/>
    </source>
</evidence>
<sequence length="554" mass="59479">MPRSRASTSSWIPGHDVHSVTALELAAIASGVVVFLLLASVTFASTSSGGFAGVVLGDGGTDFVFVGLTQILLCAWLWYALMACMESKPAMLRAVWGTTPSCPVVATSTEVGVMATICTWVVAVHVAAFSSLCWFDEKKADDDSKGGGGCRGLRGAPFHGSPMIIELCAVLSVLALVVAPRPLPARRARLGFIRCVFEALGFSFGYPAFGPFPPPGGGGGGGDGDGDGDSDREGGERGSDREGDDKRSERGDEDEESSRRPRRPWREGSEWSIDSLPDPPSSPVDFRHVLLTDALTSAGLMLWQTECAACLFATGSWTNGADAAAAAGKCVGDSKNALYGKPIVLMFPFWLRLWQCVAQCNGPLGNTWHAVNAMKYLSCIAVTIASTFYELSRDDEFSNSNTMFGVSETSWYAAWVGALCFKTVFCFWWDVVMDWGLARVGLFGERLGLAKQTGGAAGAGDVDEELDSDDEELIDEDLELNDDAHGWPFLRPQLLYSPPMLYYVAVAFDFAGRLSWGLAISPHWCDGGCTLGLGLLELLRRVLYTGPHTTAFAW</sequence>
<feature type="transmembrane region" description="Helical" evidence="6">
    <location>
        <begin position="102"/>
        <end position="128"/>
    </location>
</feature>
<evidence type="ECO:0000256" key="2">
    <source>
        <dbReference type="ARBA" id="ARBA00022692"/>
    </source>
</evidence>
<name>C1MW90_MICPC</name>
<accession>C1MW90</accession>
<dbReference type="AlphaFoldDB" id="C1MW90"/>
<feature type="transmembrane region" description="Helical" evidence="6">
    <location>
        <begin position="21"/>
        <end position="43"/>
    </location>
</feature>
<evidence type="ECO:0000256" key="6">
    <source>
        <dbReference type="SAM" id="Phobius"/>
    </source>
</evidence>
<gene>
    <name evidence="8" type="ORF">MICPUCDRAFT_59671</name>
</gene>
<feature type="compositionally biased region" description="Basic and acidic residues" evidence="5">
    <location>
        <begin position="229"/>
        <end position="250"/>
    </location>
</feature>
<evidence type="ECO:0000256" key="4">
    <source>
        <dbReference type="ARBA" id="ARBA00023136"/>
    </source>
</evidence>
<feature type="domain" description="EXS" evidence="7">
    <location>
        <begin position="332"/>
        <end position="554"/>
    </location>
</feature>
<keyword evidence="4 6" id="KW-0472">Membrane</keyword>
<keyword evidence="9" id="KW-1185">Reference proteome</keyword>
<dbReference type="PANTHER" id="PTHR10783">
    <property type="entry name" value="XENOTROPIC AND POLYTROPIC RETROVIRUS RECEPTOR 1-RELATED"/>
    <property type="match status" value="1"/>
</dbReference>
<dbReference type="STRING" id="564608.C1MW90"/>
<evidence type="ECO:0000256" key="3">
    <source>
        <dbReference type="ARBA" id="ARBA00022989"/>
    </source>
</evidence>
<feature type="transmembrane region" description="Helical" evidence="6">
    <location>
        <begin position="161"/>
        <end position="179"/>
    </location>
</feature>
<protein>
    <submittedName>
        <fullName evidence="8">Predicted protein</fullName>
    </submittedName>
</protein>
<dbReference type="eggNOG" id="KOG1162">
    <property type="taxonomic scope" value="Eukaryota"/>
</dbReference>
<dbReference type="OrthoDB" id="2159384at2759"/>
<proteinExistence type="predicted"/>
<dbReference type="Pfam" id="PF03124">
    <property type="entry name" value="EXS"/>
    <property type="match status" value="1"/>
</dbReference>
<dbReference type="Proteomes" id="UP000001876">
    <property type="component" value="Unassembled WGS sequence"/>
</dbReference>
<dbReference type="KEGG" id="mpp:MICPUCDRAFT_59671"/>
<dbReference type="GeneID" id="9685322"/>
<dbReference type="GO" id="GO:0016020">
    <property type="term" value="C:membrane"/>
    <property type="evidence" value="ECO:0007669"/>
    <property type="project" value="UniProtKB-SubCell"/>
</dbReference>
<dbReference type="RefSeq" id="XP_003059883.1">
    <property type="nucleotide sequence ID" value="XM_003059837.1"/>
</dbReference>
<evidence type="ECO:0000313" key="9">
    <source>
        <dbReference type="Proteomes" id="UP000001876"/>
    </source>
</evidence>
<dbReference type="EMBL" id="GG663741">
    <property type="protein sequence ID" value="EEH55835.1"/>
    <property type="molecule type" value="Genomic_DNA"/>
</dbReference>
<feature type="region of interest" description="Disordered" evidence="5">
    <location>
        <begin position="212"/>
        <end position="279"/>
    </location>
</feature>
<evidence type="ECO:0000256" key="5">
    <source>
        <dbReference type="SAM" id="MobiDB-lite"/>
    </source>
</evidence>
<dbReference type="PROSITE" id="PS51380">
    <property type="entry name" value="EXS"/>
    <property type="match status" value="1"/>
</dbReference>
<organism evidence="9">
    <name type="scientific">Micromonas pusilla (strain CCMP1545)</name>
    <name type="common">Picoplanktonic green alga</name>
    <dbReference type="NCBI Taxonomy" id="564608"/>
    <lineage>
        <taxon>Eukaryota</taxon>
        <taxon>Viridiplantae</taxon>
        <taxon>Chlorophyta</taxon>
        <taxon>Mamiellophyceae</taxon>
        <taxon>Mamiellales</taxon>
        <taxon>Mamiellaceae</taxon>
        <taxon>Micromonas</taxon>
    </lineage>
</organism>
<feature type="transmembrane region" description="Helical" evidence="6">
    <location>
        <begin position="63"/>
        <end position="81"/>
    </location>
</feature>
<comment type="subcellular location">
    <subcellularLocation>
        <location evidence="1">Membrane</location>
        <topology evidence="1">Multi-pass membrane protein</topology>
    </subcellularLocation>
</comment>
<evidence type="ECO:0000313" key="8">
    <source>
        <dbReference type="EMBL" id="EEH55835.1"/>
    </source>
</evidence>
<reference evidence="8 9" key="1">
    <citation type="journal article" date="2009" name="Science">
        <title>Green evolution and dynamic adaptations revealed by genomes of the marine picoeukaryotes Micromonas.</title>
        <authorList>
            <person name="Worden A.Z."/>
            <person name="Lee J.H."/>
            <person name="Mock T."/>
            <person name="Rouze P."/>
            <person name="Simmons M.P."/>
            <person name="Aerts A.L."/>
            <person name="Allen A.E."/>
            <person name="Cuvelier M.L."/>
            <person name="Derelle E."/>
            <person name="Everett M.V."/>
            <person name="Foulon E."/>
            <person name="Grimwood J."/>
            <person name="Gundlach H."/>
            <person name="Henrissat B."/>
            <person name="Napoli C."/>
            <person name="McDonald S.M."/>
            <person name="Parker M.S."/>
            <person name="Rombauts S."/>
            <person name="Salamov A."/>
            <person name="Von Dassow P."/>
            <person name="Badger J.H."/>
            <person name="Coutinho P.M."/>
            <person name="Demir E."/>
            <person name="Dubchak I."/>
            <person name="Gentemann C."/>
            <person name="Eikrem W."/>
            <person name="Gready J.E."/>
            <person name="John U."/>
            <person name="Lanier W."/>
            <person name="Lindquist E.A."/>
            <person name="Lucas S."/>
            <person name="Mayer K.F."/>
            <person name="Moreau H."/>
            <person name="Not F."/>
            <person name="Otillar R."/>
            <person name="Panaud O."/>
            <person name="Pangilinan J."/>
            <person name="Paulsen I."/>
            <person name="Piegu B."/>
            <person name="Poliakov A."/>
            <person name="Robbens S."/>
            <person name="Schmutz J."/>
            <person name="Toulza E."/>
            <person name="Wyss T."/>
            <person name="Zelensky A."/>
            <person name="Zhou K."/>
            <person name="Armbrust E.V."/>
            <person name="Bhattacharya D."/>
            <person name="Goodenough U.W."/>
            <person name="Van de Peer Y."/>
            <person name="Grigoriev I.V."/>
        </authorList>
    </citation>
    <scope>NUCLEOTIDE SEQUENCE [LARGE SCALE GENOMIC DNA]</scope>
    <source>
        <strain evidence="8 9">CCMP1545</strain>
    </source>
</reference>
<dbReference type="OMA" id="MATICTW"/>
<evidence type="ECO:0000256" key="1">
    <source>
        <dbReference type="ARBA" id="ARBA00004141"/>
    </source>
</evidence>
<keyword evidence="3 6" id="KW-1133">Transmembrane helix</keyword>
<dbReference type="InterPro" id="IPR004342">
    <property type="entry name" value="EXS_C"/>
</dbReference>
<keyword evidence="2 6" id="KW-0812">Transmembrane</keyword>